<name>A0ACC2M1U0_PERAE</name>
<protein>
    <submittedName>
        <fullName evidence="1">Uncharacterized protein</fullName>
    </submittedName>
</protein>
<keyword evidence="2" id="KW-1185">Reference proteome</keyword>
<accession>A0ACC2M1U0</accession>
<gene>
    <name evidence="1" type="ORF">MRB53_016265</name>
</gene>
<organism evidence="1 2">
    <name type="scientific">Persea americana</name>
    <name type="common">Avocado</name>
    <dbReference type="NCBI Taxonomy" id="3435"/>
    <lineage>
        <taxon>Eukaryota</taxon>
        <taxon>Viridiplantae</taxon>
        <taxon>Streptophyta</taxon>
        <taxon>Embryophyta</taxon>
        <taxon>Tracheophyta</taxon>
        <taxon>Spermatophyta</taxon>
        <taxon>Magnoliopsida</taxon>
        <taxon>Magnoliidae</taxon>
        <taxon>Laurales</taxon>
        <taxon>Lauraceae</taxon>
        <taxon>Persea</taxon>
    </lineage>
</organism>
<reference evidence="1 2" key="1">
    <citation type="journal article" date="2022" name="Hortic Res">
        <title>A haplotype resolved chromosomal level avocado genome allows analysis of novel avocado genes.</title>
        <authorList>
            <person name="Nath O."/>
            <person name="Fletcher S.J."/>
            <person name="Hayward A."/>
            <person name="Shaw L.M."/>
            <person name="Masouleh A.K."/>
            <person name="Furtado A."/>
            <person name="Henry R.J."/>
            <person name="Mitter N."/>
        </authorList>
    </citation>
    <scope>NUCLEOTIDE SEQUENCE [LARGE SCALE GENOMIC DNA]</scope>
    <source>
        <strain evidence="2">cv. Hass</strain>
    </source>
</reference>
<proteinExistence type="predicted"/>
<evidence type="ECO:0000313" key="2">
    <source>
        <dbReference type="Proteomes" id="UP001234297"/>
    </source>
</evidence>
<evidence type="ECO:0000313" key="1">
    <source>
        <dbReference type="EMBL" id="KAJ8639571.1"/>
    </source>
</evidence>
<dbReference type="Proteomes" id="UP001234297">
    <property type="component" value="Chromosome 5"/>
</dbReference>
<sequence>MFLNNIEDDPRRKDITGFSKGRTIDRKSTSSLSHVSSSTSGAALAALVALAGVFSKEGLEVKGHLEDK</sequence>
<dbReference type="EMBL" id="CM056813">
    <property type="protein sequence ID" value="KAJ8639571.1"/>
    <property type="molecule type" value="Genomic_DNA"/>
</dbReference>
<comment type="caution">
    <text evidence="1">The sequence shown here is derived from an EMBL/GenBank/DDBJ whole genome shotgun (WGS) entry which is preliminary data.</text>
</comment>